<reference evidence="2 3" key="1">
    <citation type="submission" date="2012-09" db="EMBL/GenBank/DDBJ databases">
        <title>Draft Genome Sequences of 6 Strains from Genus Thauera.</title>
        <authorList>
            <person name="Liu B."/>
            <person name="Shapleigh J.P."/>
            <person name="Frostegard A.H."/>
        </authorList>
    </citation>
    <scope>NUCLEOTIDE SEQUENCE [LARGE SCALE GENOMIC DNA]</scope>
    <source>
        <strain evidence="2 3">B4P</strain>
    </source>
</reference>
<dbReference type="InterPro" id="IPR045380">
    <property type="entry name" value="LD_TPept_scaffold_dom"/>
</dbReference>
<feature type="non-terminal residue" evidence="2">
    <location>
        <position position="183"/>
    </location>
</feature>
<evidence type="ECO:0000313" key="3">
    <source>
        <dbReference type="Proteomes" id="UP000013047"/>
    </source>
</evidence>
<proteinExistence type="predicted"/>
<evidence type="ECO:0000313" key="2">
    <source>
        <dbReference type="EMBL" id="ENO95894.1"/>
    </source>
</evidence>
<sequence length="183" mass="19635">MAAGEAAAVAIEPATGDSALALRIEQRLRERAAMADETTALFYLARAYSPVWTEPARAEALLAAVEALPGHGLDPADFAPLRLRAALPAESDPDRAAERELLLTDTLAALLFQLRHGKVDPHALYREWNFTPPPNPYERAGELARVLQAPDLAAAVEAQAPDLALYRALRAELLAQQGRLAGG</sequence>
<feature type="domain" description="L,D-transpeptidase scaffold" evidence="1">
    <location>
        <begin position="39"/>
        <end position="173"/>
    </location>
</feature>
<organism evidence="2 3">
    <name type="scientific">Thauera phenylacetica B4P</name>
    <dbReference type="NCBI Taxonomy" id="1234382"/>
    <lineage>
        <taxon>Bacteria</taxon>
        <taxon>Pseudomonadati</taxon>
        <taxon>Pseudomonadota</taxon>
        <taxon>Betaproteobacteria</taxon>
        <taxon>Rhodocyclales</taxon>
        <taxon>Zoogloeaceae</taxon>
        <taxon>Thauera</taxon>
    </lineage>
</organism>
<dbReference type="EMBL" id="AMXF01000160">
    <property type="protein sequence ID" value="ENO95894.1"/>
    <property type="molecule type" value="Genomic_DNA"/>
</dbReference>
<comment type="caution">
    <text evidence="2">The sequence shown here is derived from an EMBL/GenBank/DDBJ whole genome shotgun (WGS) entry which is preliminary data.</text>
</comment>
<accession>N6ZUX1</accession>
<name>N6ZUX1_9RHOO</name>
<keyword evidence="3" id="KW-1185">Reference proteome</keyword>
<dbReference type="Pfam" id="PF20142">
    <property type="entry name" value="Scaffold"/>
    <property type="match status" value="1"/>
</dbReference>
<gene>
    <name evidence="2" type="ORF">C667_16761</name>
</gene>
<evidence type="ECO:0000259" key="1">
    <source>
        <dbReference type="Pfam" id="PF20142"/>
    </source>
</evidence>
<dbReference type="Proteomes" id="UP000013047">
    <property type="component" value="Unassembled WGS sequence"/>
</dbReference>
<protein>
    <submittedName>
        <fullName evidence="2">ErfK/YbiS/YcfS/YnhG family protein</fullName>
    </submittedName>
</protein>
<dbReference type="AlphaFoldDB" id="N6ZUX1"/>